<dbReference type="CDD" id="cd06421">
    <property type="entry name" value="CESA_CelA_like"/>
    <property type="match status" value="1"/>
</dbReference>
<protein>
    <submittedName>
        <fullName evidence="10">Cellulose synthase (UDP-forming)</fullName>
    </submittedName>
</protein>
<keyword evidence="5 7" id="KW-1133">Transmembrane helix</keyword>
<dbReference type="STRING" id="428990.SAMN06295987_101189"/>
<evidence type="ECO:0000256" key="1">
    <source>
        <dbReference type="ARBA" id="ARBA00004141"/>
    </source>
</evidence>
<evidence type="ECO:0000259" key="9">
    <source>
        <dbReference type="Pfam" id="PF13632"/>
    </source>
</evidence>
<reference evidence="11" key="1">
    <citation type="submission" date="2017-02" db="EMBL/GenBank/DDBJ databases">
        <authorList>
            <person name="Varghese N."/>
            <person name="Submissions S."/>
        </authorList>
    </citation>
    <scope>NUCLEOTIDE SEQUENCE [LARGE SCALE GENOMIC DNA]</scope>
    <source>
        <strain evidence="11">SM117</strain>
    </source>
</reference>
<evidence type="ECO:0000313" key="11">
    <source>
        <dbReference type="Proteomes" id="UP000190989"/>
    </source>
</evidence>
<feature type="domain" description="Glycosyltransferase 2-like" evidence="9">
    <location>
        <begin position="353"/>
        <end position="475"/>
    </location>
</feature>
<comment type="subcellular location">
    <subcellularLocation>
        <location evidence="1">Membrane</location>
        <topology evidence="1">Multi-pass membrane protein</topology>
    </subcellularLocation>
</comment>
<gene>
    <name evidence="10" type="ORF">SAMN06295987_101189</name>
</gene>
<accession>A0A1U6GS14</accession>
<feature type="transmembrane region" description="Helical" evidence="7">
    <location>
        <begin position="551"/>
        <end position="574"/>
    </location>
</feature>
<evidence type="ECO:0000256" key="6">
    <source>
        <dbReference type="ARBA" id="ARBA00023136"/>
    </source>
</evidence>
<feature type="transmembrane region" description="Helical" evidence="7">
    <location>
        <begin position="69"/>
        <end position="93"/>
    </location>
</feature>
<dbReference type="Gene3D" id="3.90.550.10">
    <property type="entry name" value="Spore Coat Polysaccharide Biosynthesis Protein SpsA, Chain A"/>
    <property type="match status" value="1"/>
</dbReference>
<keyword evidence="3" id="KW-0808">Transferase</keyword>
<name>A0A1U6GS14_9SPHN</name>
<sequence length="621" mass="70550">MVRAIKANGANVSADFYFTKFENRRPPAPLPQSRSVELIWQFLAICSLVAGAVYIWWRWTSSLNMDALWFAIPMVVAETCAYFGLFLFTANLWKTRDYPRREPPASITECVREGEAVDRPVSVDLFIATYNEDVELARLSIRDARQVAYPHSIDFRIHVLDDGRRADMQRVCEEEGVGYITRDNNAGFKAGNLRNAMERTSGDFIVICDADTRPFPTMLEHTLGYFRDPDVAIVQTPQWFYDIPEGERLQDVWGRHAGSPGRLLGKAIETVFGEIRVGEDPFANDPAMFYDIIQRRRNPWNAAFCCGAGSIHRREAVMFVALRAYADAIAHDPANARSRIARLLRPRNADEDALARWQAAQEQELTPYKFHVSEDIYSTIVLHQDKERTWKTVLHPQVESKMLSPQDLLAWTVQRFKYAGGSLDIFFHDNPVTRPGMSMAQRVMYLTTFWSYLGALWNLVFLLAPIIYMTTAIPPVSAYTGDFFMRAMPFLVLNELAFLMGTWGLSGFQGKVSYLASFPISLRALWAVVRRRKISFPVTPKQRQEGNHLRLVWPQIAIMAATLFSFAWCALRLFTVGGGYSLGGLIANGLWGLNNILAMSIMVRAAFWKPEDETSKLESVA</sequence>
<dbReference type="GO" id="GO:0016758">
    <property type="term" value="F:hexosyltransferase activity"/>
    <property type="evidence" value="ECO:0007669"/>
    <property type="project" value="TreeGrafter"/>
</dbReference>
<evidence type="ECO:0000256" key="2">
    <source>
        <dbReference type="ARBA" id="ARBA00022676"/>
    </source>
</evidence>
<dbReference type="InterPro" id="IPR050321">
    <property type="entry name" value="Glycosyltr_2/OpgH_subfam"/>
</dbReference>
<dbReference type="SUPFAM" id="SSF53448">
    <property type="entry name" value="Nucleotide-diphospho-sugar transferases"/>
    <property type="match status" value="1"/>
</dbReference>
<feature type="transmembrane region" description="Helical" evidence="7">
    <location>
        <begin position="483"/>
        <end position="506"/>
    </location>
</feature>
<evidence type="ECO:0000259" key="8">
    <source>
        <dbReference type="Pfam" id="PF00535"/>
    </source>
</evidence>
<dbReference type="InterPro" id="IPR001173">
    <property type="entry name" value="Glyco_trans_2-like"/>
</dbReference>
<dbReference type="PANTHER" id="PTHR43867">
    <property type="entry name" value="CELLULOSE SYNTHASE CATALYTIC SUBUNIT A [UDP-FORMING]"/>
    <property type="match status" value="1"/>
</dbReference>
<evidence type="ECO:0000256" key="3">
    <source>
        <dbReference type="ARBA" id="ARBA00022679"/>
    </source>
</evidence>
<organism evidence="10 11">
    <name type="scientific">Novosphingobium mathurense</name>
    <dbReference type="NCBI Taxonomy" id="428990"/>
    <lineage>
        <taxon>Bacteria</taxon>
        <taxon>Pseudomonadati</taxon>
        <taxon>Pseudomonadota</taxon>
        <taxon>Alphaproteobacteria</taxon>
        <taxon>Sphingomonadales</taxon>
        <taxon>Sphingomonadaceae</taxon>
        <taxon>Novosphingobium</taxon>
    </lineage>
</organism>
<feature type="transmembrane region" description="Helical" evidence="7">
    <location>
        <begin position="449"/>
        <end position="471"/>
    </location>
</feature>
<dbReference type="PANTHER" id="PTHR43867:SF2">
    <property type="entry name" value="CELLULOSE SYNTHASE CATALYTIC SUBUNIT A [UDP-FORMING]"/>
    <property type="match status" value="1"/>
</dbReference>
<dbReference type="InterPro" id="IPR029044">
    <property type="entry name" value="Nucleotide-diphossugar_trans"/>
</dbReference>
<dbReference type="GO" id="GO:0005886">
    <property type="term" value="C:plasma membrane"/>
    <property type="evidence" value="ECO:0007669"/>
    <property type="project" value="TreeGrafter"/>
</dbReference>
<keyword evidence="2" id="KW-0328">Glycosyltransferase</keyword>
<feature type="transmembrane region" description="Helical" evidence="7">
    <location>
        <begin position="586"/>
        <end position="607"/>
    </location>
</feature>
<dbReference type="EMBL" id="FVZE01000001">
    <property type="protein sequence ID" value="SLJ86319.1"/>
    <property type="molecule type" value="Genomic_DNA"/>
</dbReference>
<evidence type="ECO:0000256" key="7">
    <source>
        <dbReference type="SAM" id="Phobius"/>
    </source>
</evidence>
<evidence type="ECO:0000256" key="5">
    <source>
        <dbReference type="ARBA" id="ARBA00022989"/>
    </source>
</evidence>
<dbReference type="Proteomes" id="UP000190989">
    <property type="component" value="Unassembled WGS sequence"/>
</dbReference>
<feature type="transmembrane region" description="Helical" evidence="7">
    <location>
        <begin position="38"/>
        <end position="57"/>
    </location>
</feature>
<keyword evidence="6 7" id="KW-0472">Membrane</keyword>
<evidence type="ECO:0000313" key="10">
    <source>
        <dbReference type="EMBL" id="SLJ86319.1"/>
    </source>
</evidence>
<evidence type="ECO:0000256" key="4">
    <source>
        <dbReference type="ARBA" id="ARBA00022692"/>
    </source>
</evidence>
<proteinExistence type="predicted"/>
<keyword evidence="11" id="KW-1185">Reference proteome</keyword>
<feature type="domain" description="Glycosyltransferase 2-like" evidence="8">
    <location>
        <begin position="126"/>
        <end position="317"/>
    </location>
</feature>
<dbReference type="Pfam" id="PF13632">
    <property type="entry name" value="Glyco_trans_2_3"/>
    <property type="match status" value="1"/>
</dbReference>
<dbReference type="AlphaFoldDB" id="A0A1U6GS14"/>
<dbReference type="Pfam" id="PF00535">
    <property type="entry name" value="Glycos_transf_2"/>
    <property type="match status" value="1"/>
</dbReference>
<keyword evidence="4 7" id="KW-0812">Transmembrane</keyword>